<feature type="transmembrane region" description="Helical" evidence="2">
    <location>
        <begin position="67"/>
        <end position="88"/>
    </location>
</feature>
<feature type="compositionally biased region" description="Basic residues" evidence="1">
    <location>
        <begin position="44"/>
        <end position="53"/>
    </location>
</feature>
<keyword evidence="4" id="KW-1185">Reference proteome</keyword>
<feature type="transmembrane region" description="Helical" evidence="2">
    <location>
        <begin position="592"/>
        <end position="615"/>
    </location>
</feature>
<dbReference type="AlphaFoldDB" id="A0A1V2IGS0"/>
<dbReference type="Proteomes" id="UP000188929">
    <property type="component" value="Unassembled WGS sequence"/>
</dbReference>
<protein>
    <recommendedName>
        <fullName evidence="5">Glycosyltransferase RgtA/B/C/D-like domain-containing protein</fullName>
    </recommendedName>
</protein>
<organism evidence="3 4">
    <name type="scientific">Pseudofrankia asymbiotica</name>
    <dbReference type="NCBI Taxonomy" id="1834516"/>
    <lineage>
        <taxon>Bacteria</taxon>
        <taxon>Bacillati</taxon>
        <taxon>Actinomycetota</taxon>
        <taxon>Actinomycetes</taxon>
        <taxon>Frankiales</taxon>
        <taxon>Frankiaceae</taxon>
        <taxon>Pseudofrankia</taxon>
    </lineage>
</organism>
<dbReference type="EMBL" id="MOMC01000012">
    <property type="protein sequence ID" value="ONH32317.1"/>
    <property type="molecule type" value="Genomic_DNA"/>
</dbReference>
<evidence type="ECO:0000313" key="4">
    <source>
        <dbReference type="Proteomes" id="UP000188929"/>
    </source>
</evidence>
<accession>A0A1V2IGS0</accession>
<reference evidence="4" key="1">
    <citation type="submission" date="2016-10" db="EMBL/GenBank/DDBJ databases">
        <title>Frankia sp. NRRL B-16386 Genome sequencing.</title>
        <authorList>
            <person name="Ghodhbane-Gtari F."/>
            <person name="Swanson E."/>
            <person name="Gueddou A."/>
            <person name="Hezbri K."/>
            <person name="Ktari K."/>
            <person name="Nouioui I."/>
            <person name="Morris K."/>
            <person name="Simpson S."/>
            <person name="Abebe-Akele F."/>
            <person name="Thomas K."/>
            <person name="Gtari M."/>
            <person name="Tisa L.S."/>
        </authorList>
    </citation>
    <scope>NUCLEOTIDE SEQUENCE [LARGE SCALE GENOMIC DNA]</scope>
    <source>
        <strain evidence="4">NRRL B-16386</strain>
    </source>
</reference>
<feature type="transmembrane region" description="Helical" evidence="2">
    <location>
        <begin position="271"/>
        <end position="288"/>
    </location>
</feature>
<name>A0A1V2IGS0_9ACTN</name>
<proteinExistence type="predicted"/>
<feature type="transmembrane region" description="Helical" evidence="2">
    <location>
        <begin position="216"/>
        <end position="235"/>
    </location>
</feature>
<feature type="region of interest" description="Disordered" evidence="1">
    <location>
        <begin position="480"/>
        <end position="512"/>
    </location>
</feature>
<feature type="region of interest" description="Disordered" evidence="1">
    <location>
        <begin position="148"/>
        <end position="169"/>
    </location>
</feature>
<feature type="transmembrane region" description="Helical" evidence="2">
    <location>
        <begin position="316"/>
        <end position="349"/>
    </location>
</feature>
<feature type="region of interest" description="Disordered" evidence="1">
    <location>
        <begin position="1"/>
        <end position="53"/>
    </location>
</feature>
<keyword evidence="2" id="KW-1133">Transmembrane helix</keyword>
<feature type="transmembrane region" description="Helical" evidence="2">
    <location>
        <begin position="562"/>
        <end position="580"/>
    </location>
</feature>
<dbReference type="STRING" id="1834516.BL253_06020"/>
<feature type="region of interest" description="Disordered" evidence="1">
    <location>
        <begin position="671"/>
        <end position="716"/>
    </location>
</feature>
<feature type="transmembrane region" description="Helical" evidence="2">
    <location>
        <begin position="456"/>
        <end position="478"/>
    </location>
</feature>
<feature type="transmembrane region" description="Helical" evidence="2">
    <location>
        <begin position="523"/>
        <end position="542"/>
    </location>
</feature>
<keyword evidence="2" id="KW-0812">Transmembrane</keyword>
<feature type="compositionally biased region" description="Low complexity" evidence="1">
    <location>
        <begin position="702"/>
        <end position="716"/>
    </location>
</feature>
<evidence type="ECO:0000313" key="3">
    <source>
        <dbReference type="EMBL" id="ONH32317.1"/>
    </source>
</evidence>
<evidence type="ECO:0000256" key="2">
    <source>
        <dbReference type="SAM" id="Phobius"/>
    </source>
</evidence>
<feature type="compositionally biased region" description="Low complexity" evidence="1">
    <location>
        <begin position="23"/>
        <end position="40"/>
    </location>
</feature>
<feature type="transmembrane region" description="Helical" evidence="2">
    <location>
        <begin position="643"/>
        <end position="663"/>
    </location>
</feature>
<comment type="caution">
    <text evidence="3">The sequence shown here is derived from an EMBL/GenBank/DDBJ whole genome shotgun (WGS) entry which is preliminary data.</text>
</comment>
<feature type="transmembrane region" description="Helical" evidence="2">
    <location>
        <begin position="370"/>
        <end position="396"/>
    </location>
</feature>
<evidence type="ECO:0000256" key="1">
    <source>
        <dbReference type="SAM" id="MobiDB-lite"/>
    </source>
</evidence>
<evidence type="ECO:0008006" key="5">
    <source>
        <dbReference type="Google" id="ProtNLM"/>
    </source>
</evidence>
<keyword evidence="2" id="KW-0472">Membrane</keyword>
<sequence length="716" mass="74912">MSERTDTTSPPPEADGMGIPAQSTPSDPSAGPAPDAAGTPDHPRHARRARRALGKASGAAGALARRVPAAVLLITALHVALLATYSVIYPTWAGYDEAQHVDMVYGLEHGAGWPGPGDKMISKGVAATSDDFDRGDYADMFLSGGKRRGSPSFAEITPTPRPERGSFDELGGPDPVTDGRLSNQMVQHPPLVYAVGAGLLSALPGSDDWAYDQQVYVLRLLNILLVAPLPLLAWATARRLGLAETAGRGAAVLPLAIPGLTRVGSSFNNDGILMLSASALTFVLAGVLRGDPPGGTGSDNGEAARPRRPKGETRTAVWAGIWLAVALMSKGTALLLPLMVAAAYLVGWLRDRDPDARPAVTEPRRARLRAALASLPWRPAAIALGVGLAAGGWWWVRNYVLYGAVQPNGWGVDPPRREPLLLPDSFWTWLWYFVQTMFNRFWAGLGLFEPPQLTPIAIVSATVVVLAVGLVGLASGLAGPRGRGRGPAPGSEEPAVPAIPAQPTGDAATPAGRRWPGRLRTPAVPAVPAVLLLPAAFAYVTVGQRSWAEYERYTRGIAVQGRYLYLGVVGIAVVAAAGLARLLGRRARWTPMILLVGAVLMQAFALLAICSYYWLGRGVAFTPARIPDAAAAIARWAPFPVGVTWTILAATGALVVAALVVVARSSLRGLPAGPTADDDATSSDDQATPPTVSSADHPARPEPASAAGPEAAVGTR</sequence>
<gene>
    <name evidence="3" type="ORF">BL253_06020</name>
</gene>